<evidence type="ECO:0000313" key="2">
    <source>
        <dbReference type="Proteomes" id="UP000287651"/>
    </source>
</evidence>
<dbReference type="AlphaFoldDB" id="A0A426Y6M8"/>
<comment type="caution">
    <text evidence="1">The sequence shown here is derived from an EMBL/GenBank/DDBJ whole genome shotgun (WGS) entry which is preliminary data.</text>
</comment>
<organism evidence="1 2">
    <name type="scientific">Ensete ventricosum</name>
    <name type="common">Abyssinian banana</name>
    <name type="synonym">Musa ensete</name>
    <dbReference type="NCBI Taxonomy" id="4639"/>
    <lineage>
        <taxon>Eukaryota</taxon>
        <taxon>Viridiplantae</taxon>
        <taxon>Streptophyta</taxon>
        <taxon>Embryophyta</taxon>
        <taxon>Tracheophyta</taxon>
        <taxon>Spermatophyta</taxon>
        <taxon>Magnoliopsida</taxon>
        <taxon>Liliopsida</taxon>
        <taxon>Zingiberales</taxon>
        <taxon>Musaceae</taxon>
        <taxon>Ensete</taxon>
    </lineage>
</organism>
<gene>
    <name evidence="1" type="ORF">B296_00046426</name>
</gene>
<accession>A0A426Y6M8</accession>
<dbReference type="Proteomes" id="UP000287651">
    <property type="component" value="Unassembled WGS sequence"/>
</dbReference>
<protein>
    <submittedName>
        <fullName evidence="1">Uncharacterized protein</fullName>
    </submittedName>
</protein>
<proteinExistence type="predicted"/>
<sequence length="112" mass="12162">MTYCPCLFIFLRSPFTGGPPAKSLLRGLGRMHLMGIPPSQYLLRYNPSDPLTTNSSGRISHARQISSLSSSASSFIHLPLPSLVLLESDAKVLAVTPGTARDWLVLVPKADR</sequence>
<name>A0A426Y6M8_ENSVE</name>
<reference evidence="1 2" key="1">
    <citation type="journal article" date="2014" name="Agronomy (Basel)">
        <title>A Draft Genome Sequence for Ensete ventricosum, the Drought-Tolerant Tree Against Hunger.</title>
        <authorList>
            <person name="Harrison J."/>
            <person name="Moore K.A."/>
            <person name="Paszkiewicz K."/>
            <person name="Jones T."/>
            <person name="Grant M."/>
            <person name="Ambacheew D."/>
            <person name="Muzemil S."/>
            <person name="Studholme D.J."/>
        </authorList>
    </citation>
    <scope>NUCLEOTIDE SEQUENCE [LARGE SCALE GENOMIC DNA]</scope>
</reference>
<evidence type="ECO:0000313" key="1">
    <source>
        <dbReference type="EMBL" id="RRT47422.1"/>
    </source>
</evidence>
<dbReference type="EMBL" id="AMZH03014565">
    <property type="protein sequence ID" value="RRT47422.1"/>
    <property type="molecule type" value="Genomic_DNA"/>
</dbReference>